<gene>
    <name evidence="1" type="ORF">BKA15_006713</name>
</gene>
<dbReference type="Proteomes" id="UP000569914">
    <property type="component" value="Unassembled WGS sequence"/>
</dbReference>
<sequence length="74" mass="8505">MITHDHDPRETAIWVPGSLVFTRTEQCQHGLAAEEALFLRTLDQVQADRRRRPRPIARLRLFAARRLGVASLTD</sequence>
<reference evidence="1 2" key="1">
    <citation type="submission" date="2020-07" db="EMBL/GenBank/DDBJ databases">
        <title>Sequencing the genomes of 1000 actinobacteria strains.</title>
        <authorList>
            <person name="Klenk H.-P."/>
        </authorList>
    </citation>
    <scope>NUCLEOTIDE SEQUENCE [LARGE SCALE GENOMIC DNA]</scope>
    <source>
        <strain evidence="1 2">DSM 22083</strain>
    </source>
</reference>
<organism evidence="1 2">
    <name type="scientific">Microlunatus parietis</name>
    <dbReference type="NCBI Taxonomy" id="682979"/>
    <lineage>
        <taxon>Bacteria</taxon>
        <taxon>Bacillati</taxon>
        <taxon>Actinomycetota</taxon>
        <taxon>Actinomycetes</taxon>
        <taxon>Propionibacteriales</taxon>
        <taxon>Propionibacteriaceae</taxon>
        <taxon>Microlunatus</taxon>
    </lineage>
</organism>
<keyword evidence="2" id="KW-1185">Reference proteome</keyword>
<accession>A0A7Y9IEJ8</accession>
<dbReference type="AlphaFoldDB" id="A0A7Y9IEJ8"/>
<name>A0A7Y9IEJ8_9ACTN</name>
<evidence type="ECO:0000313" key="2">
    <source>
        <dbReference type="Proteomes" id="UP000569914"/>
    </source>
</evidence>
<protein>
    <submittedName>
        <fullName evidence="1">Uncharacterized protein</fullName>
    </submittedName>
</protein>
<dbReference type="EMBL" id="JACCBU010000001">
    <property type="protein sequence ID" value="NYE75384.1"/>
    <property type="molecule type" value="Genomic_DNA"/>
</dbReference>
<dbReference type="RefSeq" id="WP_179757898.1">
    <property type="nucleotide sequence ID" value="NZ_JACCBU010000001.1"/>
</dbReference>
<comment type="caution">
    <text evidence="1">The sequence shown here is derived from an EMBL/GenBank/DDBJ whole genome shotgun (WGS) entry which is preliminary data.</text>
</comment>
<proteinExistence type="predicted"/>
<evidence type="ECO:0000313" key="1">
    <source>
        <dbReference type="EMBL" id="NYE75384.1"/>
    </source>
</evidence>